<dbReference type="SUPFAM" id="SSF54427">
    <property type="entry name" value="NTF2-like"/>
    <property type="match status" value="1"/>
</dbReference>
<sequence length="155" mass="16966">MKQILILLTALLAGNGLLQAQGNSTEDSVKAAVNKLFEGMKKADAALVTAAFSDSALLQTIHYNREGQTITRNLSVPAFAAMVARSEPGAADERIQFGSILVDGGLASVWTPYQFFYQGQLSHCGVNSFQLVRFKEGWKIQYIIDTRRKSPCPQQ</sequence>
<name>A0AAJ6BEV3_9BACT</name>
<dbReference type="Proteomes" id="UP001220610">
    <property type="component" value="Chromosome"/>
</dbReference>
<keyword evidence="1" id="KW-0732">Signal</keyword>
<protein>
    <submittedName>
        <fullName evidence="2">Nuclear transport factor 2 family protein</fullName>
    </submittedName>
</protein>
<gene>
    <name evidence="2" type="ORF">P0Y53_18380</name>
</gene>
<evidence type="ECO:0000256" key="1">
    <source>
        <dbReference type="SAM" id="SignalP"/>
    </source>
</evidence>
<reference evidence="2" key="1">
    <citation type="submission" date="2023-03" db="EMBL/GenBank/DDBJ databases">
        <title>Andean soil-derived lignocellulolytic bacterial consortium as a source of novel taxa and putative plastic-active enzymes.</title>
        <authorList>
            <person name="Diaz-Garcia L."/>
            <person name="Chuvochina M."/>
            <person name="Feuerriegel G."/>
            <person name="Bunk B."/>
            <person name="Sproer C."/>
            <person name="Streit W.R."/>
            <person name="Rodriguez L.M."/>
            <person name="Overmann J."/>
            <person name="Jimenez D.J."/>
        </authorList>
    </citation>
    <scope>NUCLEOTIDE SEQUENCE</scope>
    <source>
        <strain evidence="2">MAG 7</strain>
    </source>
</reference>
<evidence type="ECO:0000313" key="2">
    <source>
        <dbReference type="EMBL" id="WEK34458.1"/>
    </source>
</evidence>
<dbReference type="InterPro" id="IPR032710">
    <property type="entry name" value="NTF2-like_dom_sf"/>
</dbReference>
<dbReference type="Gene3D" id="3.10.450.50">
    <property type="match status" value="1"/>
</dbReference>
<dbReference type="EMBL" id="CP119311">
    <property type="protein sequence ID" value="WEK34458.1"/>
    <property type="molecule type" value="Genomic_DNA"/>
</dbReference>
<feature type="chain" id="PRO_5042588879" evidence="1">
    <location>
        <begin position="21"/>
        <end position="155"/>
    </location>
</feature>
<evidence type="ECO:0000313" key="3">
    <source>
        <dbReference type="Proteomes" id="UP001220610"/>
    </source>
</evidence>
<dbReference type="AlphaFoldDB" id="A0AAJ6BEV3"/>
<proteinExistence type="predicted"/>
<organism evidence="2 3">
    <name type="scientific">Candidatus Pseudobacter hemicellulosilyticus</name>
    <dbReference type="NCBI Taxonomy" id="3121375"/>
    <lineage>
        <taxon>Bacteria</taxon>
        <taxon>Pseudomonadati</taxon>
        <taxon>Bacteroidota</taxon>
        <taxon>Chitinophagia</taxon>
        <taxon>Chitinophagales</taxon>
        <taxon>Chitinophagaceae</taxon>
        <taxon>Pseudobacter</taxon>
    </lineage>
</organism>
<accession>A0AAJ6BEV3</accession>
<feature type="signal peptide" evidence="1">
    <location>
        <begin position="1"/>
        <end position="20"/>
    </location>
</feature>